<feature type="signal peptide" evidence="9">
    <location>
        <begin position="1"/>
        <end position="38"/>
    </location>
</feature>
<evidence type="ECO:0000256" key="9">
    <source>
        <dbReference type="SAM" id="SignalP"/>
    </source>
</evidence>
<organism evidence="11 12">
    <name type="scientific">Aphis glycines</name>
    <name type="common">Soybean aphid</name>
    <dbReference type="NCBI Taxonomy" id="307491"/>
    <lineage>
        <taxon>Eukaryota</taxon>
        <taxon>Metazoa</taxon>
        <taxon>Ecdysozoa</taxon>
        <taxon>Arthropoda</taxon>
        <taxon>Hexapoda</taxon>
        <taxon>Insecta</taxon>
        <taxon>Pterygota</taxon>
        <taxon>Neoptera</taxon>
        <taxon>Paraneoptera</taxon>
        <taxon>Hemiptera</taxon>
        <taxon>Sternorrhyncha</taxon>
        <taxon>Aphidomorpha</taxon>
        <taxon>Aphidoidea</taxon>
        <taxon>Aphididae</taxon>
        <taxon>Aphidini</taxon>
        <taxon>Aphis</taxon>
        <taxon>Aphis</taxon>
    </lineage>
</organism>
<dbReference type="SMART" id="SM00020">
    <property type="entry name" value="Tryp_SPc"/>
    <property type="match status" value="1"/>
</dbReference>
<keyword evidence="3 8" id="KW-0645">Protease</keyword>
<feature type="domain" description="Peptidase S1" evidence="10">
    <location>
        <begin position="108"/>
        <end position="359"/>
    </location>
</feature>
<evidence type="ECO:0000256" key="7">
    <source>
        <dbReference type="ARBA" id="ARBA00024195"/>
    </source>
</evidence>
<dbReference type="InterPro" id="IPR009003">
    <property type="entry name" value="Peptidase_S1_PA"/>
</dbReference>
<dbReference type="Proteomes" id="UP000475862">
    <property type="component" value="Unassembled WGS sequence"/>
</dbReference>
<dbReference type="PROSITE" id="PS50240">
    <property type="entry name" value="TRYPSIN_DOM"/>
    <property type="match status" value="1"/>
</dbReference>
<keyword evidence="5 8" id="KW-0720">Serine protease</keyword>
<dbReference type="PROSITE" id="PS00134">
    <property type="entry name" value="TRYPSIN_HIS"/>
    <property type="match status" value="1"/>
</dbReference>
<dbReference type="CDD" id="cd00190">
    <property type="entry name" value="Tryp_SPc"/>
    <property type="match status" value="1"/>
</dbReference>
<keyword evidence="6" id="KW-1015">Disulfide bond</keyword>
<sequence length="363" mass="40168">MLSSRNSQCFLNCEMASIKSLQCTFLLFILCIMHLGCCTPQNNGKAADATTTSISSVNKSTGIETYSAAEMCEKYSELIYVTIKNPILLVDEDSDIKIKDCFDVLPLIVNGTLASPKEFPHMALIGYGQSPKENFWGCGGSLISIRWILSAAHCEKSQSSEYARWARLGELNFLTDTDDARPKDYKIVQRVIHPDYKRTMLYNDIALFRLEEDVTFSPYVRPICLNADPYVQSTDPQRVMGTGWGQIYQGGPGSPDLLKVVLEVTPAAQCKSNYASVSKSQMPNGILNDSQMCAGYASGEKDTCTGDSGGPIQIPHSKYSCMYKQVGITSFGRSCAKKNSPAVYTRVSYYLPWIEQIVWPKSG</sequence>
<dbReference type="AlphaFoldDB" id="A0A6G0U0M7"/>
<evidence type="ECO:0000313" key="11">
    <source>
        <dbReference type="EMBL" id="KAE9542668.1"/>
    </source>
</evidence>
<evidence type="ECO:0000256" key="6">
    <source>
        <dbReference type="ARBA" id="ARBA00023157"/>
    </source>
</evidence>
<gene>
    <name evidence="11" type="ORF">AGLY_002579</name>
</gene>
<dbReference type="FunFam" id="2.40.10.10:FF:000015">
    <property type="entry name" value="Atrial natriuretic peptide-converting enzyme"/>
    <property type="match status" value="1"/>
</dbReference>
<evidence type="ECO:0000313" key="12">
    <source>
        <dbReference type="Proteomes" id="UP000475862"/>
    </source>
</evidence>
<keyword evidence="4 8" id="KW-0378">Hydrolase</keyword>
<dbReference type="EMBL" id="VYZN01000009">
    <property type="protein sequence ID" value="KAE9542668.1"/>
    <property type="molecule type" value="Genomic_DNA"/>
</dbReference>
<dbReference type="InterPro" id="IPR033116">
    <property type="entry name" value="TRYPSIN_SER"/>
</dbReference>
<evidence type="ECO:0000256" key="2">
    <source>
        <dbReference type="ARBA" id="ARBA00022525"/>
    </source>
</evidence>
<dbReference type="InterPro" id="IPR043504">
    <property type="entry name" value="Peptidase_S1_PA_chymotrypsin"/>
</dbReference>
<dbReference type="InterPro" id="IPR001254">
    <property type="entry name" value="Trypsin_dom"/>
</dbReference>
<dbReference type="GO" id="GO:0005576">
    <property type="term" value="C:extracellular region"/>
    <property type="evidence" value="ECO:0007669"/>
    <property type="project" value="UniProtKB-SubCell"/>
</dbReference>
<dbReference type="Pfam" id="PF00089">
    <property type="entry name" value="Trypsin"/>
    <property type="match status" value="1"/>
</dbReference>
<dbReference type="PANTHER" id="PTHR24256">
    <property type="entry name" value="TRYPTASE-RELATED"/>
    <property type="match status" value="1"/>
</dbReference>
<name>A0A6G0U0M7_APHGL</name>
<comment type="caution">
    <text evidence="11">The sequence shown here is derived from an EMBL/GenBank/DDBJ whole genome shotgun (WGS) entry which is preliminary data.</text>
</comment>
<dbReference type="SUPFAM" id="SSF50494">
    <property type="entry name" value="Trypsin-like serine proteases"/>
    <property type="match status" value="1"/>
</dbReference>
<keyword evidence="9" id="KW-0732">Signal</keyword>
<evidence type="ECO:0000256" key="3">
    <source>
        <dbReference type="ARBA" id="ARBA00022670"/>
    </source>
</evidence>
<protein>
    <recommendedName>
        <fullName evidence="10">Peptidase S1 domain-containing protein</fullName>
    </recommendedName>
</protein>
<reference evidence="11 12" key="1">
    <citation type="submission" date="2019-08" db="EMBL/GenBank/DDBJ databases">
        <title>The genome of the soybean aphid Biotype 1, its phylome, world population structure and adaptation to the North American continent.</title>
        <authorList>
            <person name="Giordano R."/>
            <person name="Donthu R.K."/>
            <person name="Hernandez A.G."/>
            <person name="Wright C.L."/>
            <person name="Zimin A.V."/>
        </authorList>
    </citation>
    <scope>NUCLEOTIDE SEQUENCE [LARGE SCALE GENOMIC DNA]</scope>
    <source>
        <tissue evidence="11">Whole aphids</tissue>
    </source>
</reference>
<dbReference type="InterPro" id="IPR051487">
    <property type="entry name" value="Ser/Thr_Proteases_Immune/Dev"/>
</dbReference>
<dbReference type="InterPro" id="IPR018114">
    <property type="entry name" value="TRYPSIN_HIS"/>
</dbReference>
<keyword evidence="12" id="KW-1185">Reference proteome</keyword>
<dbReference type="GO" id="GO:0006508">
    <property type="term" value="P:proteolysis"/>
    <property type="evidence" value="ECO:0007669"/>
    <property type="project" value="UniProtKB-KW"/>
</dbReference>
<evidence type="ECO:0000256" key="8">
    <source>
        <dbReference type="RuleBase" id="RU363034"/>
    </source>
</evidence>
<evidence type="ECO:0000256" key="4">
    <source>
        <dbReference type="ARBA" id="ARBA00022801"/>
    </source>
</evidence>
<evidence type="ECO:0000256" key="1">
    <source>
        <dbReference type="ARBA" id="ARBA00004613"/>
    </source>
</evidence>
<keyword evidence="2" id="KW-0964">Secreted</keyword>
<feature type="chain" id="PRO_5026289156" description="Peptidase S1 domain-containing protein" evidence="9">
    <location>
        <begin position="39"/>
        <end position="363"/>
    </location>
</feature>
<dbReference type="InterPro" id="IPR001314">
    <property type="entry name" value="Peptidase_S1A"/>
</dbReference>
<accession>A0A6G0U0M7</accession>
<comment type="similarity">
    <text evidence="7">Belongs to the peptidase S1 family. CLIP subfamily.</text>
</comment>
<evidence type="ECO:0000256" key="5">
    <source>
        <dbReference type="ARBA" id="ARBA00022825"/>
    </source>
</evidence>
<dbReference type="OrthoDB" id="6339452at2759"/>
<proteinExistence type="inferred from homology"/>
<dbReference type="PRINTS" id="PR00722">
    <property type="entry name" value="CHYMOTRYPSIN"/>
</dbReference>
<evidence type="ECO:0000259" key="10">
    <source>
        <dbReference type="PROSITE" id="PS50240"/>
    </source>
</evidence>
<comment type="subcellular location">
    <subcellularLocation>
        <location evidence="1">Secreted</location>
    </subcellularLocation>
</comment>
<dbReference type="Gene3D" id="2.40.10.10">
    <property type="entry name" value="Trypsin-like serine proteases"/>
    <property type="match status" value="1"/>
</dbReference>
<dbReference type="GO" id="GO:0004252">
    <property type="term" value="F:serine-type endopeptidase activity"/>
    <property type="evidence" value="ECO:0007669"/>
    <property type="project" value="InterPro"/>
</dbReference>
<dbReference type="PROSITE" id="PS00135">
    <property type="entry name" value="TRYPSIN_SER"/>
    <property type="match status" value="1"/>
</dbReference>